<evidence type="ECO:0000313" key="3">
    <source>
        <dbReference type="Proteomes" id="UP000069935"/>
    </source>
</evidence>
<dbReference type="EMBL" id="CP012404">
    <property type="protein sequence ID" value="ALG74313.1"/>
    <property type="molecule type" value="Genomic_DNA"/>
</dbReference>
<evidence type="ECO:0000313" key="2">
    <source>
        <dbReference type="EMBL" id="ALG74313.1"/>
    </source>
</evidence>
<dbReference type="Proteomes" id="UP000069935">
    <property type="component" value="Chromosome 4"/>
</dbReference>
<gene>
    <name evidence="2" type="ORF">AL072_25500</name>
</gene>
<organism evidence="2 3">
    <name type="scientific">Azospirillum thiophilum</name>
    <dbReference type="NCBI Taxonomy" id="528244"/>
    <lineage>
        <taxon>Bacteria</taxon>
        <taxon>Pseudomonadati</taxon>
        <taxon>Pseudomonadota</taxon>
        <taxon>Alphaproteobacteria</taxon>
        <taxon>Rhodospirillales</taxon>
        <taxon>Azospirillaceae</taxon>
        <taxon>Azospirillum</taxon>
    </lineage>
</organism>
<feature type="region of interest" description="Disordered" evidence="1">
    <location>
        <begin position="1"/>
        <end position="34"/>
    </location>
</feature>
<keyword evidence="3" id="KW-1185">Reference proteome</keyword>
<reference evidence="3" key="1">
    <citation type="submission" date="2015-08" db="EMBL/GenBank/DDBJ databases">
        <title>Complete Genome Sequence of Azospirillum thiophilum BV-S.</title>
        <authorList>
            <person name="Fomenkov A."/>
            <person name="Vincze T."/>
            <person name="Grabovich M."/>
            <person name="Dubinina G."/>
            <person name="Orlova M."/>
            <person name="Belousova E."/>
            <person name="Roberts R.J."/>
        </authorList>
    </citation>
    <scope>NUCLEOTIDE SEQUENCE [LARGE SCALE GENOMIC DNA]</scope>
    <source>
        <strain evidence="3">BV-S</strain>
    </source>
</reference>
<dbReference type="AlphaFoldDB" id="A0AAC8W3B6"/>
<reference evidence="2 3" key="2">
    <citation type="journal article" date="2016" name="Genome Announc.">
        <title>Complete Genome Sequence of a Strain of Azospirillum thiophilum Isolated from a Sulfide Spring.</title>
        <authorList>
            <person name="Fomenkov A."/>
            <person name="Vincze T."/>
            <person name="Grabovich M."/>
            <person name="Anton B.P."/>
            <person name="Dubinina G."/>
            <person name="Orlova M."/>
            <person name="Belousova E."/>
            <person name="Roberts R.J."/>
        </authorList>
    </citation>
    <scope>NUCLEOTIDE SEQUENCE [LARGE SCALE GENOMIC DNA]</scope>
    <source>
        <strain evidence="2 3">BV-S</strain>
    </source>
</reference>
<proteinExistence type="predicted"/>
<accession>A0AAC8W3B6</accession>
<name>A0AAC8W3B6_9PROT</name>
<dbReference type="KEGG" id="ati:AL072_25500"/>
<evidence type="ECO:0000256" key="1">
    <source>
        <dbReference type="SAM" id="MobiDB-lite"/>
    </source>
</evidence>
<protein>
    <submittedName>
        <fullName evidence="2">Uncharacterized protein</fullName>
    </submittedName>
</protein>
<sequence>MDNRPAYASHRRALRRAGSPQLLHHPVGHDPIRGLRPGLPRDEAWGMAQEALRLLVPHARRRGRSVLLSLTYVAKALRVTAPPGAPDPVPADLDSILHAARREAAPAVCGE</sequence>